<keyword evidence="1" id="KW-1133">Transmembrane helix</keyword>
<organism evidence="3 4">
    <name type="scientific">Lentisphaera profundi</name>
    <dbReference type="NCBI Taxonomy" id="1658616"/>
    <lineage>
        <taxon>Bacteria</taxon>
        <taxon>Pseudomonadati</taxon>
        <taxon>Lentisphaerota</taxon>
        <taxon>Lentisphaeria</taxon>
        <taxon>Lentisphaerales</taxon>
        <taxon>Lentisphaeraceae</taxon>
        <taxon>Lentisphaera</taxon>
    </lineage>
</organism>
<evidence type="ECO:0000256" key="1">
    <source>
        <dbReference type="SAM" id="Phobius"/>
    </source>
</evidence>
<keyword evidence="1" id="KW-0472">Membrane</keyword>
<feature type="chain" id="PRO_5046959192" evidence="2">
    <location>
        <begin position="18"/>
        <end position="305"/>
    </location>
</feature>
<name>A0ABY7VY89_9BACT</name>
<reference evidence="3 4" key="1">
    <citation type="submission" date="2023-02" db="EMBL/GenBank/DDBJ databases">
        <title>Genome sequence of Lentisphaera profundi SAORIC-696.</title>
        <authorList>
            <person name="Kim e."/>
            <person name="Cho J.-C."/>
            <person name="Choi A."/>
            <person name="Kang I."/>
        </authorList>
    </citation>
    <scope>NUCLEOTIDE SEQUENCE [LARGE SCALE GENOMIC DNA]</scope>
    <source>
        <strain evidence="3 4">SAORIC-696</strain>
    </source>
</reference>
<dbReference type="Proteomes" id="UP001214250">
    <property type="component" value="Chromosome 1"/>
</dbReference>
<proteinExistence type="predicted"/>
<sequence>MRLFLLSFLMIYTSSFAKEDEQPFKVPFSKSIKIDGETQEWRAIPFLSKPFGIELKPPYTDVMSLKVAMDKEYLYLLLNTKNHAGAIKDTAFLKIVVDTDNNKTTGSSKDLRLNKYVPVPGFEIVIPISINQKAIPHYKIYDISTPDVKPIASYSSDSIMNAKKGNYMEIKIPFKDFLKDEHTISRIIFSEVGHEQDWKNPKAYVVKTLDLSDRHKKEVVSIEEKAEIEEKLQSSFSVAWIIILGFGFWLVWPAMAICKKAGFASTLAFSCLIPVIGPFIFMWLICFSNWQLHSKFCAQAGEADE</sequence>
<feature type="transmembrane region" description="Helical" evidence="1">
    <location>
        <begin position="234"/>
        <end position="252"/>
    </location>
</feature>
<evidence type="ECO:0000313" key="4">
    <source>
        <dbReference type="Proteomes" id="UP001214250"/>
    </source>
</evidence>
<dbReference type="SUPFAM" id="SSF49344">
    <property type="entry name" value="CBD9-like"/>
    <property type="match status" value="1"/>
</dbReference>
<evidence type="ECO:0000256" key="2">
    <source>
        <dbReference type="SAM" id="SignalP"/>
    </source>
</evidence>
<keyword evidence="2" id="KW-0732">Signal</keyword>
<gene>
    <name evidence="3" type="ORF">PQO03_03560</name>
</gene>
<accession>A0ABY7VY89</accession>
<protein>
    <submittedName>
        <fullName evidence="3">Uncharacterized protein</fullName>
    </submittedName>
</protein>
<keyword evidence="1" id="KW-0812">Transmembrane</keyword>
<dbReference type="EMBL" id="CP117811">
    <property type="protein sequence ID" value="WDE97033.1"/>
    <property type="molecule type" value="Genomic_DNA"/>
</dbReference>
<feature type="signal peptide" evidence="2">
    <location>
        <begin position="1"/>
        <end position="17"/>
    </location>
</feature>
<dbReference type="RefSeq" id="WP_274151169.1">
    <property type="nucleotide sequence ID" value="NZ_CP117811.1"/>
</dbReference>
<evidence type="ECO:0000313" key="3">
    <source>
        <dbReference type="EMBL" id="WDE97033.1"/>
    </source>
</evidence>
<keyword evidence="4" id="KW-1185">Reference proteome</keyword>
<feature type="transmembrane region" description="Helical" evidence="1">
    <location>
        <begin position="264"/>
        <end position="285"/>
    </location>
</feature>